<dbReference type="SUPFAM" id="SSF52833">
    <property type="entry name" value="Thioredoxin-like"/>
    <property type="match status" value="1"/>
</dbReference>
<dbReference type="GO" id="GO:0005829">
    <property type="term" value="C:cytosol"/>
    <property type="evidence" value="ECO:0007669"/>
    <property type="project" value="UniProtKB-SubCell"/>
</dbReference>
<keyword evidence="7" id="KW-1185">Reference proteome</keyword>
<feature type="domain" description="GST N-terminal" evidence="5">
    <location>
        <begin position="5"/>
        <end position="84"/>
    </location>
</feature>
<dbReference type="Gene3D" id="3.40.30.10">
    <property type="entry name" value="Glutaredoxin"/>
    <property type="match status" value="1"/>
</dbReference>
<dbReference type="PROSITE" id="PS50404">
    <property type="entry name" value="GST_NTER"/>
    <property type="match status" value="1"/>
</dbReference>
<name>A0A7N0ZVY0_KALFE</name>
<dbReference type="EC" id="2.5.1.18" evidence="4"/>
<dbReference type="InterPro" id="IPR045073">
    <property type="entry name" value="Omega/Tau-like"/>
</dbReference>
<evidence type="ECO:0000313" key="6">
    <source>
        <dbReference type="EnsemblPlants" id="Kaladp0043s0108.1.v1.1"/>
    </source>
</evidence>
<dbReference type="PANTHER" id="PTHR11260:SF615">
    <property type="entry name" value="GLUTATHIONE S-TRANSFERASE U17"/>
    <property type="match status" value="1"/>
</dbReference>
<dbReference type="EnsemblPlants" id="Kaladp0043s0108.1.v1.1">
    <property type="protein sequence ID" value="Kaladp0043s0108.1.v1.1"/>
    <property type="gene ID" value="Kaladp0043s0108.v1.1"/>
</dbReference>
<dbReference type="Pfam" id="PF02798">
    <property type="entry name" value="GST_N"/>
    <property type="match status" value="1"/>
</dbReference>
<evidence type="ECO:0000256" key="1">
    <source>
        <dbReference type="ARBA" id="ARBA00022679"/>
    </source>
</evidence>
<dbReference type="InterPro" id="IPR036249">
    <property type="entry name" value="Thioredoxin-like_sf"/>
</dbReference>
<comment type="subcellular location">
    <subcellularLocation>
        <location evidence="4">Cytoplasm</location>
        <location evidence="4">Cytosol</location>
    </subcellularLocation>
</comment>
<dbReference type="GO" id="GO:0006749">
    <property type="term" value="P:glutathione metabolic process"/>
    <property type="evidence" value="ECO:0007669"/>
    <property type="project" value="TreeGrafter"/>
</dbReference>
<dbReference type="Gramene" id="Kaladp0043s0108.1.v1.1">
    <property type="protein sequence ID" value="Kaladp0043s0108.1.v1.1"/>
    <property type="gene ID" value="Kaladp0043s0108.v1.1"/>
</dbReference>
<keyword evidence="4" id="KW-0963">Cytoplasm</keyword>
<evidence type="ECO:0000313" key="7">
    <source>
        <dbReference type="Proteomes" id="UP000594263"/>
    </source>
</evidence>
<dbReference type="Gene3D" id="1.20.1050.10">
    <property type="match status" value="1"/>
</dbReference>
<evidence type="ECO:0000256" key="4">
    <source>
        <dbReference type="RuleBase" id="RU369102"/>
    </source>
</evidence>
<dbReference type="CDD" id="cd03058">
    <property type="entry name" value="GST_N_Tau"/>
    <property type="match status" value="1"/>
</dbReference>
<dbReference type="InterPro" id="IPR004045">
    <property type="entry name" value="Glutathione_S-Trfase_N"/>
</dbReference>
<protein>
    <recommendedName>
        <fullName evidence="4">Glutathione S-transferase</fullName>
        <ecNumber evidence="4">2.5.1.18</ecNumber>
    </recommendedName>
</protein>
<organism evidence="6 7">
    <name type="scientific">Kalanchoe fedtschenkoi</name>
    <name type="common">Lavender scallops</name>
    <name type="synonym">South American air plant</name>
    <dbReference type="NCBI Taxonomy" id="63787"/>
    <lineage>
        <taxon>Eukaryota</taxon>
        <taxon>Viridiplantae</taxon>
        <taxon>Streptophyta</taxon>
        <taxon>Embryophyta</taxon>
        <taxon>Tracheophyta</taxon>
        <taxon>Spermatophyta</taxon>
        <taxon>Magnoliopsida</taxon>
        <taxon>eudicotyledons</taxon>
        <taxon>Gunneridae</taxon>
        <taxon>Pentapetalae</taxon>
        <taxon>Saxifragales</taxon>
        <taxon>Crassulaceae</taxon>
        <taxon>Kalanchoe</taxon>
    </lineage>
</organism>
<comment type="catalytic activity">
    <reaction evidence="3 4">
        <text>RX + glutathione = an S-substituted glutathione + a halide anion + H(+)</text>
        <dbReference type="Rhea" id="RHEA:16437"/>
        <dbReference type="ChEBI" id="CHEBI:15378"/>
        <dbReference type="ChEBI" id="CHEBI:16042"/>
        <dbReference type="ChEBI" id="CHEBI:17792"/>
        <dbReference type="ChEBI" id="CHEBI:57925"/>
        <dbReference type="ChEBI" id="CHEBI:90779"/>
        <dbReference type="EC" id="2.5.1.18"/>
    </reaction>
</comment>
<sequence length="138" mass="15580">MASARDVKLIGRWASPYSMRPRVALNIKSVGYKFLQEKAGEKSGLLLKSNPVYKKIPVLIHSDNIVCESRIIVQYIDQVWTSGRTILPEDPYERATARFWAAYIDDKWFPWLSGRPKARVGEVGGEVRGRRGGEGSDV</sequence>
<evidence type="ECO:0000259" key="5">
    <source>
        <dbReference type="PROSITE" id="PS50404"/>
    </source>
</evidence>
<dbReference type="Proteomes" id="UP000594263">
    <property type="component" value="Unplaced"/>
</dbReference>
<comment type="function">
    <text evidence="4">Is involved in the conjugation of reduced glutathione to a wide number of exogenous and endogenous hydrophobic electrophiles.</text>
</comment>
<keyword evidence="1 4" id="KW-0808">Transferase</keyword>
<evidence type="ECO:0000256" key="3">
    <source>
        <dbReference type="ARBA" id="ARBA00047960"/>
    </source>
</evidence>
<dbReference type="AlphaFoldDB" id="A0A7N0ZVY0"/>
<dbReference type="OMA" id="TICESAI"/>
<comment type="similarity">
    <text evidence="2">Belongs to the GST superfamily. Tau family.</text>
</comment>
<dbReference type="FunFam" id="3.40.30.10:FF:000044">
    <property type="entry name" value="Glutathione S-transferase GSTU6"/>
    <property type="match status" value="1"/>
</dbReference>
<evidence type="ECO:0000256" key="2">
    <source>
        <dbReference type="ARBA" id="ARBA00025743"/>
    </source>
</evidence>
<accession>A0A7N0ZVY0</accession>
<dbReference type="PANTHER" id="PTHR11260">
    <property type="entry name" value="GLUTATHIONE S-TRANSFERASE, GST, SUPERFAMILY, GST DOMAIN CONTAINING"/>
    <property type="match status" value="1"/>
</dbReference>
<dbReference type="GO" id="GO:0004364">
    <property type="term" value="F:glutathione transferase activity"/>
    <property type="evidence" value="ECO:0007669"/>
    <property type="project" value="UniProtKB-UniRule"/>
</dbReference>
<proteinExistence type="inferred from homology"/>
<reference evidence="6" key="1">
    <citation type="submission" date="2021-01" db="UniProtKB">
        <authorList>
            <consortium name="EnsemblPlants"/>
        </authorList>
    </citation>
    <scope>IDENTIFICATION</scope>
</reference>